<gene>
    <name evidence="1" type="ORF">QBC40DRAFT_194632</name>
</gene>
<reference evidence="1" key="2">
    <citation type="submission" date="2023-05" db="EMBL/GenBank/DDBJ databases">
        <authorList>
            <consortium name="Lawrence Berkeley National Laboratory"/>
            <person name="Steindorff A."/>
            <person name="Hensen N."/>
            <person name="Bonometti L."/>
            <person name="Westerberg I."/>
            <person name="Brannstrom I.O."/>
            <person name="Guillou S."/>
            <person name="Cros-Aarteil S."/>
            <person name="Calhoun S."/>
            <person name="Haridas S."/>
            <person name="Kuo A."/>
            <person name="Mondo S."/>
            <person name="Pangilinan J."/>
            <person name="Riley R."/>
            <person name="Labutti K."/>
            <person name="Andreopoulos B."/>
            <person name="Lipzen A."/>
            <person name="Chen C."/>
            <person name="Yanf M."/>
            <person name="Daum C."/>
            <person name="Ng V."/>
            <person name="Clum A."/>
            <person name="Ohm R."/>
            <person name="Martin F."/>
            <person name="Silar P."/>
            <person name="Natvig D."/>
            <person name="Lalanne C."/>
            <person name="Gautier V."/>
            <person name="Ament-Velasquez S.L."/>
            <person name="Kruys A."/>
            <person name="Hutchinson M.I."/>
            <person name="Powell A.J."/>
            <person name="Barry K."/>
            <person name="Miller A.N."/>
            <person name="Grigoriev I.V."/>
            <person name="Debuchy R."/>
            <person name="Gladieux P."/>
            <person name="Thoren M.H."/>
            <person name="Johannesson H."/>
        </authorList>
    </citation>
    <scope>NUCLEOTIDE SEQUENCE</scope>
    <source>
        <strain evidence="1">CBS 315.58</strain>
    </source>
</reference>
<organism evidence="1 2">
    <name type="scientific">Triangularia verruculosa</name>
    <dbReference type="NCBI Taxonomy" id="2587418"/>
    <lineage>
        <taxon>Eukaryota</taxon>
        <taxon>Fungi</taxon>
        <taxon>Dikarya</taxon>
        <taxon>Ascomycota</taxon>
        <taxon>Pezizomycotina</taxon>
        <taxon>Sordariomycetes</taxon>
        <taxon>Sordariomycetidae</taxon>
        <taxon>Sordariales</taxon>
        <taxon>Podosporaceae</taxon>
        <taxon>Triangularia</taxon>
    </lineage>
</organism>
<name>A0AAN6XM36_9PEZI</name>
<dbReference type="AlphaFoldDB" id="A0AAN6XM36"/>
<dbReference type="InterPro" id="IPR046670">
    <property type="entry name" value="DUF6540"/>
</dbReference>
<evidence type="ECO:0000313" key="2">
    <source>
        <dbReference type="Proteomes" id="UP001303160"/>
    </source>
</evidence>
<sequence>MLPPPAPPLPPPHLLQLPVSNNEAEKHTLSSCLNVPATGPPNSVSLSLLVYNGWPFANHWEYFISSPTSLEVGVVMQAAGNVREGFWLEIKRGWNIGLPGQKPDKVILLGWVAEALVEPLETVFRVGKDPVIEQEARCELEKTLLKVPAPEKTLRNAADDQMDRRARITQRNCQTWVVETSELLVMEGILEPQVVDFLVANKQY</sequence>
<comment type="caution">
    <text evidence="1">The sequence shown here is derived from an EMBL/GenBank/DDBJ whole genome shotgun (WGS) entry which is preliminary data.</text>
</comment>
<dbReference type="Proteomes" id="UP001303160">
    <property type="component" value="Unassembled WGS sequence"/>
</dbReference>
<protein>
    <submittedName>
        <fullName evidence="1">Uncharacterized protein</fullName>
    </submittedName>
</protein>
<dbReference type="Pfam" id="PF20174">
    <property type="entry name" value="DUF6540"/>
    <property type="match status" value="1"/>
</dbReference>
<evidence type="ECO:0000313" key="1">
    <source>
        <dbReference type="EMBL" id="KAK4203149.1"/>
    </source>
</evidence>
<dbReference type="EMBL" id="MU863891">
    <property type="protein sequence ID" value="KAK4203149.1"/>
    <property type="molecule type" value="Genomic_DNA"/>
</dbReference>
<reference evidence="1" key="1">
    <citation type="journal article" date="2023" name="Mol. Phylogenet. Evol.">
        <title>Genome-scale phylogeny and comparative genomics of the fungal order Sordariales.</title>
        <authorList>
            <person name="Hensen N."/>
            <person name="Bonometti L."/>
            <person name="Westerberg I."/>
            <person name="Brannstrom I.O."/>
            <person name="Guillou S."/>
            <person name="Cros-Aarteil S."/>
            <person name="Calhoun S."/>
            <person name="Haridas S."/>
            <person name="Kuo A."/>
            <person name="Mondo S."/>
            <person name="Pangilinan J."/>
            <person name="Riley R."/>
            <person name="LaButti K."/>
            <person name="Andreopoulos B."/>
            <person name="Lipzen A."/>
            <person name="Chen C."/>
            <person name="Yan M."/>
            <person name="Daum C."/>
            <person name="Ng V."/>
            <person name="Clum A."/>
            <person name="Steindorff A."/>
            <person name="Ohm R.A."/>
            <person name="Martin F."/>
            <person name="Silar P."/>
            <person name="Natvig D.O."/>
            <person name="Lalanne C."/>
            <person name="Gautier V."/>
            <person name="Ament-Velasquez S.L."/>
            <person name="Kruys A."/>
            <person name="Hutchinson M.I."/>
            <person name="Powell A.J."/>
            <person name="Barry K."/>
            <person name="Miller A.N."/>
            <person name="Grigoriev I.V."/>
            <person name="Debuchy R."/>
            <person name="Gladieux P."/>
            <person name="Hiltunen Thoren M."/>
            <person name="Johannesson H."/>
        </authorList>
    </citation>
    <scope>NUCLEOTIDE SEQUENCE</scope>
    <source>
        <strain evidence="1">CBS 315.58</strain>
    </source>
</reference>
<keyword evidence="2" id="KW-1185">Reference proteome</keyword>
<accession>A0AAN6XM36</accession>
<proteinExistence type="predicted"/>